<feature type="domain" description="ATP-grasp" evidence="9">
    <location>
        <begin position="9"/>
        <end position="219"/>
    </location>
</feature>
<sequence length="388" mass="40398">MDLYEYQARDLFEQHGVPVLAGIVAYTPEEAKAAAEKIGGVVVVKAQVKVGGRGKAGGVKVAKTADEAFEYASAILGMDIKGHTVDKVMIAQGADIAEEFYFSVLLDRANRNYLAMCSVEGGVEIEVLAVERPDALARVAVDPSVGIDAAKADEIVAEAGFAPELRANVAAAILKLWDVFVKEDATLVEVNPLVRTGAGEIIALDGKVTLDDNASEVRHPEHEELEDKGAADPLEAKAKAAGLNYVKLDGQVGIIGNGAGLVMSTLDVVAYAGEKHANVKPANFLDIGGGASAEVMAAGLDVILNDEQVKSVFVNVFGGITACDAVANGIVKALEMLGDKAAKPLVVRLDGNNVEEGRKILAEANNPLVTLATTMDEGADKAAELANA</sequence>
<reference evidence="10 11" key="1">
    <citation type="submission" date="2017-02" db="EMBL/GenBank/DDBJ databases">
        <authorList>
            <person name="Peterson S.W."/>
        </authorList>
    </citation>
    <scope>NUCLEOTIDE SEQUENCE [LARGE SCALE GENOMIC DNA]</scope>
    <source>
        <strain evidence="10 11">B Ar 00.02</strain>
    </source>
</reference>
<dbReference type="PIRSF" id="PIRSF001554">
    <property type="entry name" value="SucCS_beta"/>
    <property type="match status" value="1"/>
</dbReference>
<feature type="binding site" evidence="8">
    <location>
        <position position="94"/>
    </location>
    <ligand>
        <name>ATP</name>
        <dbReference type="ChEBI" id="CHEBI:30616"/>
    </ligand>
</feature>
<dbReference type="InterPro" id="IPR013650">
    <property type="entry name" value="ATP-grasp_succ-CoA_synth-type"/>
</dbReference>
<dbReference type="GO" id="GO:0006099">
    <property type="term" value="P:tricarboxylic acid cycle"/>
    <property type="evidence" value="ECO:0007669"/>
    <property type="project" value="UniProtKB-UniRule"/>
</dbReference>
<evidence type="ECO:0000259" key="9">
    <source>
        <dbReference type="PROSITE" id="PS50975"/>
    </source>
</evidence>
<comment type="cofactor">
    <cofactor evidence="8">
        <name>Mg(2+)</name>
        <dbReference type="ChEBI" id="CHEBI:18420"/>
    </cofactor>
    <text evidence="8">Binds 1 Mg(2+) ion per subunit.</text>
</comment>
<dbReference type="EC" id="6.2.1.5" evidence="8"/>
<dbReference type="Pfam" id="PF00549">
    <property type="entry name" value="Ligase_CoA"/>
    <property type="match status" value="1"/>
</dbReference>
<dbReference type="GO" id="GO:0006104">
    <property type="term" value="P:succinyl-CoA metabolic process"/>
    <property type="evidence" value="ECO:0007669"/>
    <property type="project" value="TreeGrafter"/>
</dbReference>
<dbReference type="Proteomes" id="UP000195913">
    <property type="component" value="Unassembled WGS sequence"/>
</dbReference>
<evidence type="ECO:0000256" key="4">
    <source>
        <dbReference type="ARBA" id="ARBA00022723"/>
    </source>
</evidence>
<keyword evidence="3 8" id="KW-0436">Ligase</keyword>
<organism evidence="10 11">
    <name type="scientific">Arthrobacter rhombi</name>
    <dbReference type="NCBI Taxonomy" id="71253"/>
    <lineage>
        <taxon>Bacteria</taxon>
        <taxon>Bacillati</taxon>
        <taxon>Actinomycetota</taxon>
        <taxon>Actinomycetes</taxon>
        <taxon>Micrococcales</taxon>
        <taxon>Micrococcaceae</taxon>
        <taxon>Arthrobacter</taxon>
    </lineage>
</organism>
<comment type="catalytic activity">
    <reaction evidence="8">
        <text>GTP + succinate + CoA = succinyl-CoA + GDP + phosphate</text>
        <dbReference type="Rhea" id="RHEA:22120"/>
        <dbReference type="ChEBI" id="CHEBI:30031"/>
        <dbReference type="ChEBI" id="CHEBI:37565"/>
        <dbReference type="ChEBI" id="CHEBI:43474"/>
        <dbReference type="ChEBI" id="CHEBI:57287"/>
        <dbReference type="ChEBI" id="CHEBI:57292"/>
        <dbReference type="ChEBI" id="CHEBI:58189"/>
    </reaction>
</comment>
<evidence type="ECO:0000256" key="3">
    <source>
        <dbReference type="ARBA" id="ARBA00022598"/>
    </source>
</evidence>
<dbReference type="Gene3D" id="3.30.1490.20">
    <property type="entry name" value="ATP-grasp fold, A domain"/>
    <property type="match status" value="1"/>
</dbReference>
<feature type="binding site" evidence="8">
    <location>
        <position position="99"/>
    </location>
    <ligand>
        <name>ATP</name>
        <dbReference type="ChEBI" id="CHEBI:30616"/>
    </ligand>
</feature>
<feature type="binding site" evidence="8">
    <location>
        <begin position="319"/>
        <end position="321"/>
    </location>
    <ligand>
        <name>substrate</name>
        <note>ligand shared with subunit alpha</note>
    </ligand>
</feature>
<dbReference type="Gene3D" id="3.30.470.20">
    <property type="entry name" value="ATP-grasp fold, B domain"/>
    <property type="match status" value="1"/>
</dbReference>
<dbReference type="Pfam" id="PF08442">
    <property type="entry name" value="ATP-grasp_2"/>
    <property type="match status" value="1"/>
</dbReference>
<feature type="binding site" evidence="8">
    <location>
        <position position="191"/>
    </location>
    <ligand>
        <name>Mg(2+)</name>
        <dbReference type="ChEBI" id="CHEBI:18420"/>
    </ligand>
</feature>
<dbReference type="InterPro" id="IPR011761">
    <property type="entry name" value="ATP-grasp"/>
</dbReference>
<comment type="catalytic activity">
    <reaction evidence="8">
        <text>succinate + ATP + CoA = succinyl-CoA + ADP + phosphate</text>
        <dbReference type="Rhea" id="RHEA:17661"/>
        <dbReference type="ChEBI" id="CHEBI:30031"/>
        <dbReference type="ChEBI" id="CHEBI:30616"/>
        <dbReference type="ChEBI" id="CHEBI:43474"/>
        <dbReference type="ChEBI" id="CHEBI:57287"/>
        <dbReference type="ChEBI" id="CHEBI:57292"/>
        <dbReference type="ChEBI" id="CHEBI:456216"/>
        <dbReference type="EC" id="6.2.1.5"/>
    </reaction>
</comment>
<dbReference type="GO" id="GO:0005524">
    <property type="term" value="F:ATP binding"/>
    <property type="evidence" value="ECO:0007669"/>
    <property type="project" value="UniProtKB-UniRule"/>
</dbReference>
<comment type="similarity">
    <text evidence="1 8">Belongs to the succinate/malate CoA ligase beta subunit family.</text>
</comment>
<evidence type="ECO:0000256" key="7">
    <source>
        <dbReference type="ARBA" id="ARBA00022842"/>
    </source>
</evidence>
<gene>
    <name evidence="8" type="primary">sucC</name>
    <name evidence="10" type="ORF">FM101_04065</name>
</gene>
<dbReference type="SUPFAM" id="SSF52210">
    <property type="entry name" value="Succinyl-CoA synthetase domains"/>
    <property type="match status" value="1"/>
</dbReference>
<dbReference type="FunFam" id="3.40.50.261:FF:000007">
    <property type="entry name" value="Succinate--CoA ligase [ADP-forming] subunit beta"/>
    <property type="match status" value="1"/>
</dbReference>
<dbReference type="UniPathway" id="UPA00223">
    <property type="reaction ID" value="UER00999"/>
</dbReference>
<evidence type="ECO:0000256" key="1">
    <source>
        <dbReference type="ARBA" id="ARBA00009182"/>
    </source>
</evidence>
<feature type="binding site" evidence="8">
    <location>
        <position position="257"/>
    </location>
    <ligand>
        <name>substrate</name>
        <note>ligand shared with subunit alpha</note>
    </ligand>
</feature>
<comment type="function">
    <text evidence="8">Succinyl-CoA synthetase functions in the citric acid cycle (TCA), coupling the hydrolysis of succinyl-CoA to the synthesis of either ATP or GTP and thus represents the only step of substrate-level phosphorylation in the TCA. The beta subunit provides nucleotide specificity of the enzyme and binds the substrate succinate, while the binding sites for coenzyme A and phosphate are found in the alpha subunit.</text>
</comment>
<evidence type="ECO:0000256" key="5">
    <source>
        <dbReference type="ARBA" id="ARBA00022741"/>
    </source>
</evidence>
<dbReference type="RefSeq" id="WP_086995825.1">
    <property type="nucleotide sequence ID" value="NZ_FUHW01000019.1"/>
</dbReference>
<evidence type="ECO:0000313" key="10">
    <source>
        <dbReference type="EMBL" id="SJM55621.1"/>
    </source>
</evidence>
<dbReference type="NCBIfam" id="TIGR01016">
    <property type="entry name" value="sucCoAbeta"/>
    <property type="match status" value="1"/>
</dbReference>
<evidence type="ECO:0000256" key="6">
    <source>
        <dbReference type="ARBA" id="ARBA00022840"/>
    </source>
</evidence>
<dbReference type="GO" id="GO:0042709">
    <property type="term" value="C:succinate-CoA ligase complex"/>
    <property type="evidence" value="ECO:0007669"/>
    <property type="project" value="TreeGrafter"/>
</dbReference>
<dbReference type="GO" id="GO:0005829">
    <property type="term" value="C:cytosol"/>
    <property type="evidence" value="ECO:0007669"/>
    <property type="project" value="TreeGrafter"/>
</dbReference>
<dbReference type="PROSITE" id="PS50975">
    <property type="entry name" value="ATP_GRASP"/>
    <property type="match status" value="1"/>
</dbReference>
<dbReference type="InterPro" id="IPR017866">
    <property type="entry name" value="Succ-CoA_synthase_bsu_CS"/>
</dbReference>
<feature type="binding site" evidence="8">
    <location>
        <position position="205"/>
    </location>
    <ligand>
        <name>Mg(2+)</name>
        <dbReference type="ChEBI" id="CHEBI:18420"/>
    </ligand>
</feature>
<comment type="caution">
    <text evidence="8">Lacks conserved residue(s) required for the propagation of feature annotation.</text>
</comment>
<dbReference type="InterPro" id="IPR005809">
    <property type="entry name" value="Succ_CoA_ligase-like_bsu"/>
</dbReference>
<dbReference type="FunFam" id="3.30.1490.20:FF:000014">
    <property type="entry name" value="Succinate--CoA ligase [ADP-forming] subunit beta"/>
    <property type="match status" value="1"/>
</dbReference>
<dbReference type="InterPro" id="IPR013815">
    <property type="entry name" value="ATP_grasp_subdomain_1"/>
</dbReference>
<feature type="binding site" evidence="8">
    <location>
        <position position="45"/>
    </location>
    <ligand>
        <name>ATP</name>
        <dbReference type="ChEBI" id="CHEBI:30616"/>
    </ligand>
</feature>
<comment type="subunit">
    <text evidence="8">Heterotetramer of two alpha and two beta subunits.</text>
</comment>
<dbReference type="AlphaFoldDB" id="A0A1R4FIH0"/>
<keyword evidence="5 8" id="KW-0547">Nucleotide-binding</keyword>
<accession>A0A1R4FIH0</accession>
<dbReference type="FunFam" id="3.30.470.20:FF:000002">
    <property type="entry name" value="Succinate--CoA ligase [ADP-forming] subunit beta"/>
    <property type="match status" value="1"/>
</dbReference>
<comment type="pathway">
    <text evidence="8">Carbohydrate metabolism; tricarboxylic acid cycle; succinate from succinyl-CoA (ligase route): step 1/1.</text>
</comment>
<dbReference type="SUPFAM" id="SSF56059">
    <property type="entry name" value="Glutathione synthetase ATP-binding domain-like"/>
    <property type="match status" value="1"/>
</dbReference>
<feature type="binding site" evidence="8">
    <location>
        <begin position="52"/>
        <end position="54"/>
    </location>
    <ligand>
        <name>ATP</name>
        <dbReference type="ChEBI" id="CHEBI:30616"/>
    </ligand>
</feature>
<name>A0A1R4FIH0_9MICC</name>
<evidence type="ECO:0000256" key="2">
    <source>
        <dbReference type="ARBA" id="ARBA00022532"/>
    </source>
</evidence>
<keyword evidence="7 8" id="KW-0460">Magnesium</keyword>
<keyword evidence="11" id="KW-1185">Reference proteome</keyword>
<dbReference type="InterPro" id="IPR005811">
    <property type="entry name" value="SUCC_ACL_C"/>
</dbReference>
<proteinExistence type="inferred from homology"/>
<dbReference type="PANTHER" id="PTHR11815:SF10">
    <property type="entry name" value="SUCCINATE--COA LIGASE [GDP-FORMING] SUBUNIT BETA, MITOCHONDRIAL"/>
    <property type="match status" value="1"/>
</dbReference>
<dbReference type="PANTHER" id="PTHR11815">
    <property type="entry name" value="SUCCINYL-COA SYNTHETASE BETA CHAIN"/>
    <property type="match status" value="1"/>
</dbReference>
<dbReference type="GO" id="GO:0004776">
    <property type="term" value="F:succinate-CoA ligase (GDP-forming) activity"/>
    <property type="evidence" value="ECO:0007669"/>
    <property type="project" value="RHEA"/>
</dbReference>
<keyword evidence="2 8" id="KW-0816">Tricarboxylic acid cycle</keyword>
<keyword evidence="6 8" id="KW-0067">ATP-binding</keyword>
<dbReference type="EMBL" id="FUHW01000019">
    <property type="protein sequence ID" value="SJM55621.1"/>
    <property type="molecule type" value="Genomic_DNA"/>
</dbReference>
<dbReference type="PROSITE" id="PS01217">
    <property type="entry name" value="SUCCINYL_COA_LIG_3"/>
    <property type="match status" value="1"/>
</dbReference>
<dbReference type="Gene3D" id="3.40.50.261">
    <property type="entry name" value="Succinyl-CoA synthetase domains"/>
    <property type="match status" value="1"/>
</dbReference>
<dbReference type="HAMAP" id="MF_00558">
    <property type="entry name" value="Succ_CoA_beta"/>
    <property type="match status" value="1"/>
</dbReference>
<protein>
    <recommendedName>
        <fullName evidence="8">Succinate--CoA ligase [ADP-forming] subunit beta</fullName>
        <ecNumber evidence="8">6.2.1.5</ecNumber>
    </recommendedName>
    <alternativeName>
        <fullName evidence="8">Succinyl-CoA synthetase subunit beta</fullName>
        <shortName evidence="8">SCS-beta</shortName>
    </alternativeName>
</protein>
<evidence type="ECO:0000256" key="8">
    <source>
        <dbReference type="HAMAP-Rule" id="MF_00558"/>
    </source>
</evidence>
<dbReference type="GO" id="GO:0000287">
    <property type="term" value="F:magnesium ion binding"/>
    <property type="evidence" value="ECO:0007669"/>
    <property type="project" value="UniProtKB-UniRule"/>
</dbReference>
<dbReference type="GO" id="GO:0004775">
    <property type="term" value="F:succinate-CoA ligase (ADP-forming) activity"/>
    <property type="evidence" value="ECO:0007669"/>
    <property type="project" value="UniProtKB-UniRule"/>
</dbReference>
<evidence type="ECO:0000313" key="11">
    <source>
        <dbReference type="Proteomes" id="UP000195913"/>
    </source>
</evidence>
<dbReference type="InterPro" id="IPR016102">
    <property type="entry name" value="Succinyl-CoA_synth-like"/>
</dbReference>
<dbReference type="NCBIfam" id="NF001913">
    <property type="entry name" value="PRK00696.1"/>
    <property type="match status" value="1"/>
</dbReference>
<keyword evidence="4 8" id="KW-0479">Metal-binding</keyword>